<dbReference type="EMBL" id="CP060713">
    <property type="protein sequence ID" value="QNN53141.1"/>
    <property type="molecule type" value="Genomic_DNA"/>
</dbReference>
<evidence type="ECO:0000256" key="1">
    <source>
        <dbReference type="SAM" id="MobiDB-lite"/>
    </source>
</evidence>
<dbReference type="KEGG" id="nmes:H9L09_01170"/>
<feature type="compositionally biased region" description="Polar residues" evidence="1">
    <location>
        <begin position="471"/>
        <end position="485"/>
    </location>
</feature>
<name>A0A7G9RC16_9ACTN</name>
<dbReference type="InterPro" id="IPR058094">
    <property type="entry name" value="Ig-like_OmpL47-like"/>
</dbReference>
<feature type="region of interest" description="Disordered" evidence="1">
    <location>
        <begin position="284"/>
        <end position="314"/>
    </location>
</feature>
<sequence length="969" mass="97594">MYAKSGTALTLTVNTSGDARCVKVDGAFTDTQVSPTSRTSWTFTAPPAGATEGAQSVTVGVTDSYNTNNGNGNNCTGTAVTGSATYTVDNTGPTLSGVATPAPNTAGWNNTDVTVAWTATDTGSGIAAPQPFKTETLTASGILTATAPAQKDRLGNLGPAGSKTVRIDKVAPGITATQTSAGYGQPTTVTFTCTDTGATGVAPSGVVSCLASGSTTNSVTVGKNGTVTGTATDAAGNTKTLAVEVQNVDTTAPTLSGAPTTNPNGNGWYRDDVTVHWTATDPESGIPTAPADTTITGQGENLTSSTTVSNGVGLSTTATSSPAVKIDRTAPVTGISGVSNAWTNGAVNVVLSPTDNLSGVRSTTFTVDGGSPQRGTSFSLTDQGVHTITYSSTDAAGNVESTRTAEVKIDKTAPSIGHSFAPDTYTDGAWTNKNVTVTFTCTDEGGSGLASCTSPVTVSTEGGSQKVEGTATDNAGSSTKNTATVSIDKTPPTIAAHKSGVVNEAGWYNTPVTVSFTADDTLSGVASKTANKVLGEGENQSVTGTATDAAGNPASATASDIDIDLTDPELAGKFSTGWNRGDVTVDWSCTDKLSGPASQPKSTIVGGEGDNLTATADCADLAGNAVSTTVDGIKIDRTAPVTGAELDGDVSNGWYGGPVHVTLTPGTDLSGIAATFYTVDGGDPITYDGPFDYGTEGEHTFTFWSRDIAGNVEEAGAPRTVKIDTTKPVTTIINPLSQTSWFVVSGIPFAFSAIDGGSGIAGTYFKIDGGTAVKYGEPFTQDLNDGQHTVTYWSVDLAGNAEASRTVPVNVDTVPPTINGKASPAANGFGWNNTDVAVTFTCTDEGSGLQTGVAGCSGDTTLGNEGEGQFANGDAVDVAGNRSSASVTGIKIDKTLPALAGVPSRANGAGWYNDDVTVTWVGDDAGSGIDPATQPAPSTVEGRAATSVPVRSPSTTRPATRAWPRRSAV</sequence>
<gene>
    <name evidence="2" type="ORF">H9L09_01170</name>
</gene>
<evidence type="ECO:0000313" key="3">
    <source>
        <dbReference type="Proteomes" id="UP000515947"/>
    </source>
</evidence>
<evidence type="ECO:0000313" key="2">
    <source>
        <dbReference type="EMBL" id="QNN53141.1"/>
    </source>
</evidence>
<reference evidence="2 3" key="1">
    <citation type="submission" date="2020-08" db="EMBL/GenBank/DDBJ databases">
        <title>Genome sequence of Nocardioides mesophilus KACC 16243T.</title>
        <authorList>
            <person name="Hyun D.-W."/>
            <person name="Bae J.-W."/>
        </authorList>
    </citation>
    <scope>NUCLEOTIDE SEQUENCE [LARGE SCALE GENOMIC DNA]</scope>
    <source>
        <strain evidence="2 3">KACC 16243</strain>
    </source>
</reference>
<feature type="region of interest" description="Disordered" evidence="1">
    <location>
        <begin position="457"/>
        <end position="485"/>
    </location>
</feature>
<protein>
    <recommendedName>
        <fullName evidence="4">Ig-like domain-containing protein</fullName>
    </recommendedName>
</protein>
<proteinExistence type="predicted"/>
<organism evidence="2 3">
    <name type="scientific">Nocardioides mesophilus</name>
    <dbReference type="NCBI Taxonomy" id="433659"/>
    <lineage>
        <taxon>Bacteria</taxon>
        <taxon>Bacillati</taxon>
        <taxon>Actinomycetota</taxon>
        <taxon>Actinomycetes</taxon>
        <taxon>Propionibacteriales</taxon>
        <taxon>Nocardioidaceae</taxon>
        <taxon>Nocardioides</taxon>
    </lineage>
</organism>
<feature type="compositionally biased region" description="Polar residues" evidence="1">
    <location>
        <begin position="291"/>
        <end position="314"/>
    </location>
</feature>
<feature type="region of interest" description="Disordered" evidence="1">
    <location>
        <begin position="925"/>
        <end position="969"/>
    </location>
</feature>
<evidence type="ECO:0008006" key="4">
    <source>
        <dbReference type="Google" id="ProtNLM"/>
    </source>
</evidence>
<keyword evidence="3" id="KW-1185">Reference proteome</keyword>
<feature type="compositionally biased region" description="Low complexity" evidence="1">
    <location>
        <begin position="953"/>
        <end position="969"/>
    </location>
</feature>
<accession>A0A7G9RC16</accession>
<dbReference type="NCBIfam" id="NF047446">
    <property type="entry name" value="barrel_OmpL47"/>
    <property type="match status" value="3"/>
</dbReference>
<dbReference type="AlphaFoldDB" id="A0A7G9RC16"/>
<dbReference type="RefSeq" id="WP_187578983.1">
    <property type="nucleotide sequence ID" value="NZ_CP060713.1"/>
</dbReference>
<dbReference type="Gene3D" id="3.30.1920.20">
    <property type="match status" value="3"/>
</dbReference>
<dbReference type="Proteomes" id="UP000515947">
    <property type="component" value="Chromosome"/>
</dbReference>